<reference evidence="2 3" key="1">
    <citation type="journal article" date="2009" name="Genome Res.">
        <title>Comparative genomics of the fungal pathogens Candida dubliniensis and Candida albicans.</title>
        <authorList>
            <person name="Jackson A.P."/>
            <person name="Gamble J.A."/>
            <person name="Yeomans T."/>
            <person name="Moran G.P."/>
            <person name="Saunders D."/>
            <person name="Harris D."/>
            <person name="Aslett M."/>
            <person name="Barrell J.F."/>
            <person name="Butler G."/>
            <person name="Citiulo F."/>
            <person name="Coleman D.C."/>
            <person name="de Groot P.W.J."/>
            <person name="Goodwin T.J."/>
            <person name="Quail M.A."/>
            <person name="McQuillan J."/>
            <person name="Munro C.A."/>
            <person name="Pain A."/>
            <person name="Poulter R.T."/>
            <person name="Rajandream M.A."/>
            <person name="Renauld H."/>
            <person name="Spiering M.J."/>
            <person name="Tivey A."/>
            <person name="Gow N.A.R."/>
            <person name="Barrell B."/>
            <person name="Sullivan D.J."/>
            <person name="Berriman M."/>
        </authorList>
    </citation>
    <scope>NUCLEOTIDE SEQUENCE [LARGE SCALE GENOMIC DNA]</scope>
    <source>
        <strain evidence="3">CD36 / ATCC MYA-646 / CBS 7987 / NCPF 3949 / NRRL Y-17841</strain>
    </source>
</reference>
<dbReference type="RefSeq" id="XP_002420658.1">
    <property type="nucleotide sequence ID" value="XM_002420613.1"/>
</dbReference>
<evidence type="ECO:0000313" key="1">
    <source>
        <dbReference type="CGD" id="CAL0000165847"/>
    </source>
</evidence>
<dbReference type="Proteomes" id="UP000002605">
    <property type="component" value="Chromosome 5"/>
</dbReference>
<dbReference type="VEuPathDB" id="FungiDB:CD36_53630"/>
<sequence>MYRVKPTLSCTMNDNLNSSIYSSFKQSSTLLTNTNEQLDKLWNLLVKFDKISISSIDINIEENDDTTNTTTTTTRVDQFISIEKFYKLLINYHKLIELITIKNNELTIMKFQCFQIIRNVQQQEQLNSKNNNFDTLSTTTSTISSSLNETGKKLQDIFNPKEEFDSTL</sequence>
<protein>
    <submittedName>
        <fullName evidence="2">Uncharacterized protein</fullName>
    </submittedName>
</protein>
<gene>
    <name evidence="1" type="ordered locus">Cd36_53630</name>
    <name evidence="2" type="ORF">CD36_53630</name>
</gene>
<dbReference type="EMBL" id="FM992692">
    <property type="protein sequence ID" value="CAX41740.1"/>
    <property type="molecule type" value="Genomic_DNA"/>
</dbReference>
<dbReference type="CGD" id="CAL0000165847">
    <property type="gene designation" value="Cd36_53630"/>
</dbReference>
<evidence type="ECO:0000313" key="2">
    <source>
        <dbReference type="EMBL" id="CAX41740.1"/>
    </source>
</evidence>
<dbReference type="OrthoDB" id="4024815at2759"/>
<organism evidence="2 3">
    <name type="scientific">Candida dubliniensis (strain CD36 / ATCC MYA-646 / CBS 7987 / NCPF 3949 / NRRL Y-17841)</name>
    <name type="common">Yeast</name>
    <dbReference type="NCBI Taxonomy" id="573826"/>
    <lineage>
        <taxon>Eukaryota</taxon>
        <taxon>Fungi</taxon>
        <taxon>Dikarya</taxon>
        <taxon>Ascomycota</taxon>
        <taxon>Saccharomycotina</taxon>
        <taxon>Pichiomycetes</taxon>
        <taxon>Debaryomycetaceae</taxon>
        <taxon>Candida/Lodderomyces clade</taxon>
        <taxon>Candida</taxon>
    </lineage>
</organism>
<dbReference type="GeneID" id="8048031"/>
<name>B9WHU6_CANDC</name>
<proteinExistence type="predicted"/>
<dbReference type="eggNOG" id="ENOG502T4X9">
    <property type="taxonomic scope" value="Eukaryota"/>
</dbReference>
<accession>B9WHU6</accession>
<dbReference type="HOGENOM" id="CLU_1677620_0_0_1"/>
<evidence type="ECO:0000313" key="3">
    <source>
        <dbReference type="Proteomes" id="UP000002605"/>
    </source>
</evidence>
<dbReference type="KEGG" id="cdu:CD36_53630"/>
<keyword evidence="3" id="KW-1185">Reference proteome</keyword>
<dbReference type="AlphaFoldDB" id="B9WHU6"/>